<organism evidence="2 3">
    <name type="scientific">Paenibacillus flagellatus</name>
    <dbReference type="NCBI Taxonomy" id="2211139"/>
    <lineage>
        <taxon>Bacteria</taxon>
        <taxon>Bacillati</taxon>
        <taxon>Bacillota</taxon>
        <taxon>Bacilli</taxon>
        <taxon>Bacillales</taxon>
        <taxon>Paenibacillaceae</taxon>
        <taxon>Paenibacillus</taxon>
    </lineage>
</organism>
<dbReference type="GO" id="GO:0016787">
    <property type="term" value="F:hydrolase activity"/>
    <property type="evidence" value="ECO:0007669"/>
    <property type="project" value="UniProtKB-KW"/>
</dbReference>
<dbReference type="RefSeq" id="WP_110837937.1">
    <property type="nucleotide sequence ID" value="NZ_QJVJ01000001.1"/>
</dbReference>
<gene>
    <name evidence="2" type="ORF">DLM86_00125</name>
</gene>
<keyword evidence="2" id="KW-0378">Hydrolase</keyword>
<protein>
    <submittedName>
        <fullName evidence="2">EstA family serine hydrolase</fullName>
    </submittedName>
</protein>
<sequence>MLIKKRTPRLYGTVEAGFENVMDAFRDNFERRGETGAACAVSINGRLVVDLWGGYSDPERGREWESDTLVPVFSSTKGFAALAAAVAHSRGRFSYDDPVAKHWPEFARNGKERITIRQLLAHQAGLSALDAFRFRSFGDLDTSAIRNELAAMKPAWTPGTAHGYHTWTIGWFIAELVRRTDPRGRSLGAFLQEEIAGPLEAEFYIGLPPDVPDSRLAKVKGIDSPLQLLFRLHEIPVPLLLGFANPKSLTSRSMMDADRLVANGNFNRRDMLAIEFPSGNGVGNVRGMANIYGTFASGGSKLRLTAETLEELRRPAVAPANGWFDLVNRTELGYSLGFWKPIASRRFGNSLAAYGHPGAGGSFCFADPDIGLGYAYAMNQIGGYMDRNPRENALRKAVYSCL</sequence>
<reference evidence="2 3" key="1">
    <citation type="submission" date="2018-05" db="EMBL/GenBank/DDBJ databases">
        <title>Paenibacillus flagellatus sp. nov., isolated from selenium mineral soil.</title>
        <authorList>
            <person name="Dai X."/>
        </authorList>
    </citation>
    <scope>NUCLEOTIDE SEQUENCE [LARGE SCALE GENOMIC DNA]</scope>
    <source>
        <strain evidence="2 3">DXL2</strain>
    </source>
</reference>
<dbReference type="Gene3D" id="3.40.710.10">
    <property type="entry name" value="DD-peptidase/beta-lactamase superfamily"/>
    <property type="match status" value="1"/>
</dbReference>
<proteinExistence type="predicted"/>
<dbReference type="InterPro" id="IPR001466">
    <property type="entry name" value="Beta-lactam-related"/>
</dbReference>
<dbReference type="SUPFAM" id="SSF56601">
    <property type="entry name" value="beta-lactamase/transpeptidase-like"/>
    <property type="match status" value="1"/>
</dbReference>
<evidence type="ECO:0000313" key="2">
    <source>
        <dbReference type="EMBL" id="PYI56896.1"/>
    </source>
</evidence>
<dbReference type="OrthoDB" id="9770183at2"/>
<evidence type="ECO:0000259" key="1">
    <source>
        <dbReference type="Pfam" id="PF00144"/>
    </source>
</evidence>
<comment type="caution">
    <text evidence="2">The sequence shown here is derived from an EMBL/GenBank/DDBJ whole genome shotgun (WGS) entry which is preliminary data.</text>
</comment>
<name>A0A2V5L2H5_9BACL</name>
<evidence type="ECO:0000313" key="3">
    <source>
        <dbReference type="Proteomes" id="UP000247476"/>
    </source>
</evidence>
<dbReference type="PANTHER" id="PTHR43319:SF3">
    <property type="entry name" value="BETA-LACTAMASE-RELATED DOMAIN-CONTAINING PROTEIN"/>
    <property type="match status" value="1"/>
</dbReference>
<dbReference type="AlphaFoldDB" id="A0A2V5L2H5"/>
<dbReference type="Proteomes" id="UP000247476">
    <property type="component" value="Unassembled WGS sequence"/>
</dbReference>
<dbReference type="EMBL" id="QJVJ01000001">
    <property type="protein sequence ID" value="PYI56896.1"/>
    <property type="molecule type" value="Genomic_DNA"/>
</dbReference>
<dbReference type="InterPro" id="IPR052907">
    <property type="entry name" value="Beta-lactamase/esterase"/>
</dbReference>
<dbReference type="PANTHER" id="PTHR43319">
    <property type="entry name" value="BETA-LACTAMASE-RELATED"/>
    <property type="match status" value="1"/>
</dbReference>
<feature type="domain" description="Beta-lactamase-related" evidence="1">
    <location>
        <begin position="26"/>
        <end position="394"/>
    </location>
</feature>
<keyword evidence="3" id="KW-1185">Reference proteome</keyword>
<dbReference type="InterPro" id="IPR012338">
    <property type="entry name" value="Beta-lactam/transpept-like"/>
</dbReference>
<dbReference type="Pfam" id="PF00144">
    <property type="entry name" value="Beta-lactamase"/>
    <property type="match status" value="1"/>
</dbReference>
<accession>A0A2V5L2H5</accession>